<reference evidence="7" key="1">
    <citation type="submission" date="2022-01" db="EMBL/GenBank/DDBJ databases">
        <authorList>
            <person name="King R."/>
        </authorList>
    </citation>
    <scope>NUCLEOTIDE SEQUENCE</scope>
</reference>
<name>A0A9N9WP00_9DIPT</name>
<reference evidence="7" key="2">
    <citation type="submission" date="2022-10" db="EMBL/GenBank/DDBJ databases">
        <authorList>
            <consortium name="ENA_rothamsted_submissions"/>
            <consortium name="culmorum"/>
            <person name="King R."/>
        </authorList>
    </citation>
    <scope>NUCLEOTIDE SEQUENCE</scope>
</reference>
<dbReference type="InterPro" id="IPR002018">
    <property type="entry name" value="CarbesteraseB"/>
</dbReference>
<dbReference type="PANTHER" id="PTHR43142">
    <property type="entry name" value="CARBOXYLIC ESTER HYDROLASE"/>
    <property type="match status" value="1"/>
</dbReference>
<evidence type="ECO:0000313" key="8">
    <source>
        <dbReference type="Proteomes" id="UP001153620"/>
    </source>
</evidence>
<dbReference type="AlphaFoldDB" id="A0A9N9WP00"/>
<evidence type="ECO:0000256" key="2">
    <source>
        <dbReference type="ARBA" id="ARBA00022487"/>
    </source>
</evidence>
<protein>
    <recommendedName>
        <fullName evidence="5">carboxylesterase</fullName>
        <ecNumber evidence="5">3.1.1.1</ecNumber>
    </recommendedName>
</protein>
<feature type="domain" description="Carboxylesterase type B" evidence="6">
    <location>
        <begin position="5"/>
        <end position="531"/>
    </location>
</feature>
<gene>
    <name evidence="7" type="ORF">CHIRRI_LOCUS2333</name>
</gene>
<keyword evidence="2" id="KW-0719">Serine esterase</keyword>
<dbReference type="SUPFAM" id="SSF53474">
    <property type="entry name" value="alpha/beta-Hydrolases"/>
    <property type="match status" value="1"/>
</dbReference>
<keyword evidence="4" id="KW-0325">Glycoprotein</keyword>
<dbReference type="InterPro" id="IPR029058">
    <property type="entry name" value="AB_hydrolase_fold"/>
</dbReference>
<dbReference type="GO" id="GO:0106435">
    <property type="term" value="F:carboxylesterase activity"/>
    <property type="evidence" value="ECO:0007669"/>
    <property type="project" value="UniProtKB-EC"/>
</dbReference>
<evidence type="ECO:0000259" key="6">
    <source>
        <dbReference type="Pfam" id="PF00135"/>
    </source>
</evidence>
<evidence type="ECO:0000256" key="1">
    <source>
        <dbReference type="ARBA" id="ARBA00005964"/>
    </source>
</evidence>
<evidence type="ECO:0000313" key="7">
    <source>
        <dbReference type="EMBL" id="CAG9799366.1"/>
    </source>
</evidence>
<dbReference type="EC" id="3.1.1.1" evidence="5"/>
<organism evidence="7 8">
    <name type="scientific">Chironomus riparius</name>
    <dbReference type="NCBI Taxonomy" id="315576"/>
    <lineage>
        <taxon>Eukaryota</taxon>
        <taxon>Metazoa</taxon>
        <taxon>Ecdysozoa</taxon>
        <taxon>Arthropoda</taxon>
        <taxon>Hexapoda</taxon>
        <taxon>Insecta</taxon>
        <taxon>Pterygota</taxon>
        <taxon>Neoptera</taxon>
        <taxon>Endopterygota</taxon>
        <taxon>Diptera</taxon>
        <taxon>Nematocera</taxon>
        <taxon>Chironomoidea</taxon>
        <taxon>Chironomidae</taxon>
        <taxon>Chironominae</taxon>
        <taxon>Chironomus</taxon>
    </lineage>
</organism>
<sequence length="546" mass="61631">MTNDVIAETEYGKVEGVKTDSVLNEPYIKFLGIPYAKAPLGKLRFKNPQKPSPWKEVRLATEEQSSCFSIDTLTKTLVGSEDCLYLNIFTKNLYPKKLYPVLVYFHGGAYKGGSSKFDIYGPDYLLMADVVVVTFNYRVGPLGFLYLNDQNLNVPGNAGLQDQLMVLKFVNENIENFGGDPNNITAIGHSAGGSSISWHCLSDISKNMFHRAVIMSGCALNTWSITPKRDWAVRLAKALGYDGDDSEEGIILEFLQNANPVKMIEVQNKLIRPEEFGKIAFPFAPHIEPYVTTSTFISKHPIDLIKMAWSNEIDILIGGTSDEGLMYLEIIREMPKLLASLKLKNMVPVDVTELSDDDPIRLRFAEKLQQTYYSSSSRDSAKYELAFCKLQTDKAFWHGLQRIIQGRQNSNGNGITFLYRFAIDSPTQNHYKINRYGPDVRGVCHGDELSYLFKNKYGDVPHRSTIEFKSIERFVSLITSFAVTGDVNSNIINADLEGVRWEAVDCSAPPFKCLNIDEYLTFEELPESSRLAVWDELYKESSSRLF</sequence>
<dbReference type="EMBL" id="OU895877">
    <property type="protein sequence ID" value="CAG9799366.1"/>
    <property type="molecule type" value="Genomic_DNA"/>
</dbReference>
<accession>A0A9N9WP00</accession>
<dbReference type="Pfam" id="PF00135">
    <property type="entry name" value="COesterase"/>
    <property type="match status" value="1"/>
</dbReference>
<dbReference type="Proteomes" id="UP001153620">
    <property type="component" value="Chromosome 1"/>
</dbReference>
<evidence type="ECO:0000256" key="5">
    <source>
        <dbReference type="ARBA" id="ARBA00039155"/>
    </source>
</evidence>
<dbReference type="OrthoDB" id="19653at2759"/>
<keyword evidence="8" id="KW-1185">Reference proteome</keyword>
<evidence type="ECO:0000256" key="4">
    <source>
        <dbReference type="ARBA" id="ARBA00023180"/>
    </source>
</evidence>
<evidence type="ECO:0000256" key="3">
    <source>
        <dbReference type="ARBA" id="ARBA00022801"/>
    </source>
</evidence>
<dbReference type="PANTHER" id="PTHR43142:SF1">
    <property type="entry name" value="CARBOXYLIC ESTER HYDROLASE"/>
    <property type="match status" value="1"/>
</dbReference>
<dbReference type="Gene3D" id="3.40.50.1820">
    <property type="entry name" value="alpha/beta hydrolase"/>
    <property type="match status" value="1"/>
</dbReference>
<comment type="similarity">
    <text evidence="1">Belongs to the type-B carboxylesterase/lipase family.</text>
</comment>
<keyword evidence="3" id="KW-0378">Hydrolase</keyword>
<proteinExistence type="inferred from homology"/>